<evidence type="ECO:0000259" key="9">
    <source>
        <dbReference type="Pfam" id="PF04324"/>
    </source>
</evidence>
<dbReference type="InterPro" id="IPR041854">
    <property type="entry name" value="BFD-like_2Fe2S-bd_dom_sf"/>
</dbReference>
<accession>A0A4V3HIN2</accession>
<organism evidence="10 11">
    <name type="scientific">Leptospira meyeri</name>
    <dbReference type="NCBI Taxonomy" id="29508"/>
    <lineage>
        <taxon>Bacteria</taxon>
        <taxon>Pseudomonadati</taxon>
        <taxon>Spirochaetota</taxon>
        <taxon>Spirochaetia</taxon>
        <taxon>Leptospirales</taxon>
        <taxon>Leptospiraceae</taxon>
        <taxon>Leptospira</taxon>
    </lineage>
</organism>
<protein>
    <recommendedName>
        <fullName evidence="7">Bacterioferritin-associated ferredoxin</fullName>
    </recommendedName>
</protein>
<dbReference type="PANTHER" id="PTHR37424">
    <property type="entry name" value="BACTERIOFERRITIN-ASSOCIATED FERREDOXIN"/>
    <property type="match status" value="1"/>
</dbReference>
<dbReference type="STRING" id="1193051.LEP1GSC017_2360"/>
<keyword evidence="3" id="KW-0479">Metal-binding</keyword>
<keyword evidence="4" id="KW-0249">Electron transport</keyword>
<comment type="caution">
    <text evidence="10">The sequence shown here is derived from an EMBL/GenBank/DDBJ whole genome shotgun (WGS) entry which is preliminary data.</text>
</comment>
<dbReference type="EMBL" id="SORO01000001">
    <property type="protein sequence ID" value="TDY72591.1"/>
    <property type="molecule type" value="Genomic_DNA"/>
</dbReference>
<evidence type="ECO:0000256" key="8">
    <source>
        <dbReference type="ARBA" id="ARBA00046332"/>
    </source>
</evidence>
<feature type="domain" description="BFD-like [2Fe-2S]-binding" evidence="9">
    <location>
        <begin position="19"/>
        <end position="66"/>
    </location>
</feature>
<evidence type="ECO:0000256" key="4">
    <source>
        <dbReference type="ARBA" id="ARBA00022982"/>
    </source>
</evidence>
<evidence type="ECO:0000256" key="6">
    <source>
        <dbReference type="ARBA" id="ARBA00023014"/>
    </source>
</evidence>
<keyword evidence="6" id="KW-0411">Iron-sulfur</keyword>
<dbReference type="InterPro" id="IPR052371">
    <property type="entry name" value="BFD-associated_ferredoxin"/>
</dbReference>
<evidence type="ECO:0000256" key="1">
    <source>
        <dbReference type="ARBA" id="ARBA00022448"/>
    </source>
</evidence>
<dbReference type="Proteomes" id="UP000294684">
    <property type="component" value="Unassembled WGS sequence"/>
</dbReference>
<proteinExistence type="inferred from homology"/>
<evidence type="ECO:0000313" key="11">
    <source>
        <dbReference type="Proteomes" id="UP000294684"/>
    </source>
</evidence>
<keyword evidence="2" id="KW-0001">2Fe-2S</keyword>
<keyword evidence="11" id="KW-1185">Reference proteome</keyword>
<evidence type="ECO:0000256" key="3">
    <source>
        <dbReference type="ARBA" id="ARBA00022723"/>
    </source>
</evidence>
<dbReference type="GO" id="GO:0051537">
    <property type="term" value="F:2 iron, 2 sulfur cluster binding"/>
    <property type="evidence" value="ECO:0007669"/>
    <property type="project" value="UniProtKB-KW"/>
</dbReference>
<comment type="similarity">
    <text evidence="8">Belongs to the Bfd family.</text>
</comment>
<dbReference type="AlphaFoldDB" id="A0A4V3HIN2"/>
<evidence type="ECO:0000256" key="7">
    <source>
        <dbReference type="ARBA" id="ARBA00039386"/>
    </source>
</evidence>
<gene>
    <name evidence="10" type="ORF">CLV96_1588</name>
</gene>
<evidence type="ECO:0000256" key="2">
    <source>
        <dbReference type="ARBA" id="ARBA00022714"/>
    </source>
</evidence>
<sequence length="78" mass="8916">MNSSMDPFDLNSLMRPKRVCLCRMVTEDELVRAIHAGAVTMEQIRETTRASTGCGTCSMQVYHILQRELQNLSRRKIS</sequence>
<keyword evidence="1" id="KW-0813">Transport</keyword>
<evidence type="ECO:0000313" key="10">
    <source>
        <dbReference type="EMBL" id="TDY72591.1"/>
    </source>
</evidence>
<name>A0A4V3HIN2_LEPME</name>
<dbReference type="Gene3D" id="1.10.10.1100">
    <property type="entry name" value="BFD-like [2Fe-2S]-binding domain"/>
    <property type="match status" value="1"/>
</dbReference>
<dbReference type="InterPro" id="IPR007419">
    <property type="entry name" value="BFD-like_2Fe2S-bd_dom"/>
</dbReference>
<dbReference type="GO" id="GO:0046872">
    <property type="term" value="F:metal ion binding"/>
    <property type="evidence" value="ECO:0007669"/>
    <property type="project" value="UniProtKB-KW"/>
</dbReference>
<dbReference type="Pfam" id="PF04324">
    <property type="entry name" value="Fer2_BFD"/>
    <property type="match status" value="1"/>
</dbReference>
<keyword evidence="5" id="KW-0408">Iron</keyword>
<dbReference type="RefSeq" id="WP_322113859.1">
    <property type="nucleotide sequence ID" value="NZ_JAMQPX010000001.1"/>
</dbReference>
<evidence type="ECO:0000256" key="5">
    <source>
        <dbReference type="ARBA" id="ARBA00023004"/>
    </source>
</evidence>
<reference evidence="10 11" key="1">
    <citation type="submission" date="2019-03" db="EMBL/GenBank/DDBJ databases">
        <title>Genomic Encyclopedia of Archaeal and Bacterial Type Strains, Phase II (KMG-II): from individual species to whole genera.</title>
        <authorList>
            <person name="Goeker M."/>
        </authorList>
    </citation>
    <scope>NUCLEOTIDE SEQUENCE [LARGE SCALE GENOMIC DNA]</scope>
    <source>
        <strain evidence="10 11">DSM 21537</strain>
    </source>
</reference>
<dbReference type="PANTHER" id="PTHR37424:SF1">
    <property type="entry name" value="BACTERIOFERRITIN-ASSOCIATED FERREDOXIN"/>
    <property type="match status" value="1"/>
</dbReference>